<evidence type="ECO:0000313" key="3">
    <source>
        <dbReference type="EMBL" id="TDW10462.1"/>
    </source>
</evidence>
<gene>
    <name evidence="3" type="ORF">EDD63_1563</name>
</gene>
<dbReference type="NCBIfam" id="TIGR00762">
    <property type="entry name" value="DegV"/>
    <property type="match status" value="1"/>
</dbReference>
<dbReference type="InterPro" id="IPR003797">
    <property type="entry name" value="DegV"/>
</dbReference>
<dbReference type="EMBL" id="SODD01000056">
    <property type="protein sequence ID" value="TDW10462.1"/>
    <property type="molecule type" value="Genomic_DNA"/>
</dbReference>
<keyword evidence="4" id="KW-1185">Reference proteome</keyword>
<keyword evidence="2" id="KW-0446">Lipid-binding</keyword>
<sequence length="291" mass="32568">MGNYLIVSDVTADLHMDVIERYDVKMIPMMFMLDDQEYQQDADFKVFHELDFYNKLRAGSTGSTSQITPYAYIEYFTPLLEAGHDILYIVFSSGLSNTYQSSQIALQELKEKFPERKIYFIDSLAASAGEGFLVYYACLNREKGMTIEENATWIEENRLHIAHWVAVDDLHHLARGGRVSDATAIVGSALSIKPILHVDDEGHLLNVAKARGRKKSLNKLVEKMAQTAINPKDQLIMISHADALEDATYVANKIREEMGVKEILISDIGPVIGSHAGPGTIALFFFASTRS</sequence>
<protein>
    <submittedName>
        <fullName evidence="3">DegV family protein with EDD domain</fullName>
    </submittedName>
</protein>
<dbReference type="Gene3D" id="3.40.50.10440">
    <property type="entry name" value="Dihydroxyacetone kinase, domain 1"/>
    <property type="match status" value="1"/>
</dbReference>
<dbReference type="Proteomes" id="UP000294743">
    <property type="component" value="Unassembled WGS sequence"/>
</dbReference>
<dbReference type="InterPro" id="IPR050270">
    <property type="entry name" value="DegV_domain_contain"/>
</dbReference>
<evidence type="ECO:0000313" key="4">
    <source>
        <dbReference type="Proteomes" id="UP000294743"/>
    </source>
</evidence>
<organism evidence="3 4">
    <name type="scientific">Breznakia blatticola</name>
    <dbReference type="NCBI Taxonomy" id="1754012"/>
    <lineage>
        <taxon>Bacteria</taxon>
        <taxon>Bacillati</taxon>
        <taxon>Bacillota</taxon>
        <taxon>Erysipelotrichia</taxon>
        <taxon>Erysipelotrichales</taxon>
        <taxon>Erysipelotrichaceae</taxon>
        <taxon>Breznakia</taxon>
    </lineage>
</organism>
<dbReference type="PANTHER" id="PTHR33434">
    <property type="entry name" value="DEGV DOMAIN-CONTAINING PROTEIN DR_1986-RELATED"/>
    <property type="match status" value="1"/>
</dbReference>
<dbReference type="Gene3D" id="3.30.1180.10">
    <property type="match status" value="1"/>
</dbReference>
<reference evidence="3 4" key="1">
    <citation type="submission" date="2019-03" db="EMBL/GenBank/DDBJ databases">
        <title>Genomic Encyclopedia of Type Strains, Phase IV (KMG-IV): sequencing the most valuable type-strain genomes for metagenomic binning, comparative biology and taxonomic classification.</title>
        <authorList>
            <person name="Goeker M."/>
        </authorList>
    </citation>
    <scope>NUCLEOTIDE SEQUENCE [LARGE SCALE GENOMIC DNA]</scope>
    <source>
        <strain evidence="3 4">DSM 28867</strain>
    </source>
</reference>
<dbReference type="RefSeq" id="WP_134171256.1">
    <property type="nucleotide sequence ID" value="NZ_SODD01000056.1"/>
</dbReference>
<dbReference type="OrthoDB" id="9781230at2"/>
<dbReference type="Gene3D" id="2.20.28.50">
    <property type="entry name" value="degv family protein"/>
    <property type="match status" value="1"/>
</dbReference>
<dbReference type="GO" id="GO:0008289">
    <property type="term" value="F:lipid binding"/>
    <property type="evidence" value="ECO:0007669"/>
    <property type="project" value="UniProtKB-KW"/>
</dbReference>
<evidence type="ECO:0000256" key="2">
    <source>
        <dbReference type="ARBA" id="ARBA00023121"/>
    </source>
</evidence>
<dbReference type="Pfam" id="PF02645">
    <property type="entry name" value="DegV"/>
    <property type="match status" value="1"/>
</dbReference>
<proteinExistence type="predicted"/>
<dbReference type="PANTHER" id="PTHR33434:SF3">
    <property type="entry name" value="DEGV DOMAIN-CONTAINING PROTEIN YITS"/>
    <property type="match status" value="1"/>
</dbReference>
<comment type="caution">
    <text evidence="3">The sequence shown here is derived from an EMBL/GenBank/DDBJ whole genome shotgun (WGS) entry which is preliminary data.</text>
</comment>
<dbReference type="AlphaFoldDB" id="A0A4R7Z9W6"/>
<accession>A0A4R7Z9W6</accession>
<name>A0A4R7Z9W6_9FIRM</name>
<evidence type="ECO:0000256" key="1">
    <source>
        <dbReference type="ARBA" id="ARBA00003238"/>
    </source>
</evidence>
<dbReference type="SUPFAM" id="SSF82549">
    <property type="entry name" value="DAK1/DegV-like"/>
    <property type="match status" value="1"/>
</dbReference>
<dbReference type="InterPro" id="IPR043168">
    <property type="entry name" value="DegV_C"/>
</dbReference>
<comment type="function">
    <text evidence="1">May bind long-chain fatty acids, such as palmitate, and may play a role in lipid transport or fatty acid metabolism.</text>
</comment>
<dbReference type="PROSITE" id="PS51482">
    <property type="entry name" value="DEGV"/>
    <property type="match status" value="1"/>
</dbReference>